<dbReference type="InterPro" id="IPR001173">
    <property type="entry name" value="Glyco_trans_2-like"/>
</dbReference>
<dbReference type="InterPro" id="IPR029044">
    <property type="entry name" value="Nucleotide-diphossugar_trans"/>
</dbReference>
<dbReference type="GO" id="GO:0016757">
    <property type="term" value="F:glycosyltransferase activity"/>
    <property type="evidence" value="ECO:0007669"/>
    <property type="project" value="UniProtKB-KW"/>
</dbReference>
<proteinExistence type="inferred from homology"/>
<evidence type="ECO:0000256" key="1">
    <source>
        <dbReference type="ARBA" id="ARBA00006739"/>
    </source>
</evidence>
<sequence>MRTEKSICAVVVTFNRKKLLLHCLNALKEQTHALSHVVVIDNASTDGTVDFLAQHGWKNSDTFTLVTLPENRGGAGGFHEGIKYAFEQGFDYIWLMDDDGFPAEDCLEKLIPYTTDNCYIGPVVIDCEGTEKLSFSLRLPKTLQVIDRYSDIPDSLKVENQIKDIVLPFNGTLIGKELVRQMGLPMQEYFIWGDEREYTMRAEVNRAKILTVVDALFYHPIASSISEPMFFGKLRFNNAHSDLKQYCFCRNTIATFAKHKGLVYALAFFVKTTWFYAFTQPSISRLLFAWRAMWHGLSGDFSHHKEYLKAS</sequence>
<dbReference type="PANTHER" id="PTHR43179:SF12">
    <property type="entry name" value="GALACTOFURANOSYLTRANSFERASE GLFT2"/>
    <property type="match status" value="1"/>
</dbReference>
<evidence type="ECO:0000256" key="2">
    <source>
        <dbReference type="ARBA" id="ARBA00022676"/>
    </source>
</evidence>
<accession>A0A377IY61</accession>
<dbReference type="SUPFAM" id="SSF53448">
    <property type="entry name" value="Nucleotide-diphospho-sugar transferases"/>
    <property type="match status" value="1"/>
</dbReference>
<dbReference type="RefSeq" id="WP_007241979.1">
    <property type="nucleotide sequence ID" value="NZ_LT906463.1"/>
</dbReference>
<dbReference type="EC" id="2.4.1.-" evidence="5"/>
<protein>
    <submittedName>
        <fullName evidence="5">UDP-galactofuranosyl transferase GlfT1</fullName>
        <ecNumber evidence="5">2.4.1.-</ecNumber>
    </submittedName>
</protein>
<name>A0A377IY61_9PAST</name>
<keyword evidence="3 5" id="KW-0808">Transferase</keyword>
<gene>
    <name evidence="5" type="primary">glfT1</name>
    <name evidence="5" type="ORF">NCTC13335_01029</name>
</gene>
<dbReference type="CDD" id="cd04185">
    <property type="entry name" value="GT_2_like_b"/>
    <property type="match status" value="1"/>
</dbReference>
<comment type="similarity">
    <text evidence="1">Belongs to the glycosyltransferase 2 family.</text>
</comment>
<feature type="domain" description="Glycosyltransferase 2-like" evidence="4">
    <location>
        <begin position="9"/>
        <end position="127"/>
    </location>
</feature>
<reference evidence="5 6" key="1">
    <citation type="submission" date="2018-06" db="EMBL/GenBank/DDBJ databases">
        <authorList>
            <consortium name="Pathogen Informatics"/>
            <person name="Doyle S."/>
        </authorList>
    </citation>
    <scope>NUCLEOTIDE SEQUENCE [LARGE SCALE GENOMIC DNA]</scope>
    <source>
        <strain evidence="5 6">NCTC13335</strain>
    </source>
</reference>
<dbReference type="Gene3D" id="3.90.550.10">
    <property type="entry name" value="Spore Coat Polysaccharide Biosynthesis Protein SpsA, Chain A"/>
    <property type="match status" value="1"/>
</dbReference>
<evidence type="ECO:0000256" key="3">
    <source>
        <dbReference type="ARBA" id="ARBA00022679"/>
    </source>
</evidence>
<dbReference type="EMBL" id="UGHS01000004">
    <property type="protein sequence ID" value="STO93165.1"/>
    <property type="molecule type" value="Genomic_DNA"/>
</dbReference>
<evidence type="ECO:0000313" key="6">
    <source>
        <dbReference type="Proteomes" id="UP000255264"/>
    </source>
</evidence>
<evidence type="ECO:0000313" key="5">
    <source>
        <dbReference type="EMBL" id="STO93165.1"/>
    </source>
</evidence>
<dbReference type="AlphaFoldDB" id="A0A377IY61"/>
<dbReference type="Pfam" id="PF00535">
    <property type="entry name" value="Glycos_transf_2"/>
    <property type="match status" value="1"/>
</dbReference>
<dbReference type="PANTHER" id="PTHR43179">
    <property type="entry name" value="RHAMNOSYLTRANSFERASE WBBL"/>
    <property type="match status" value="1"/>
</dbReference>
<organism evidence="5 6">
    <name type="scientific">Haemophilus pittmaniae</name>
    <dbReference type="NCBI Taxonomy" id="249188"/>
    <lineage>
        <taxon>Bacteria</taxon>
        <taxon>Pseudomonadati</taxon>
        <taxon>Pseudomonadota</taxon>
        <taxon>Gammaproteobacteria</taxon>
        <taxon>Pasteurellales</taxon>
        <taxon>Pasteurellaceae</taxon>
        <taxon>Haemophilus</taxon>
    </lineage>
</organism>
<dbReference type="Proteomes" id="UP000255264">
    <property type="component" value="Unassembled WGS sequence"/>
</dbReference>
<keyword evidence="2 5" id="KW-0328">Glycosyltransferase</keyword>
<keyword evidence="6" id="KW-1185">Reference proteome</keyword>
<evidence type="ECO:0000259" key="4">
    <source>
        <dbReference type="Pfam" id="PF00535"/>
    </source>
</evidence>
<dbReference type="OrthoDB" id="7665907at2"/>